<name>A0ACC0LT78_RHOML</name>
<keyword evidence="2" id="KW-1185">Reference proteome</keyword>
<gene>
    <name evidence="1" type="ORF">RHMOL_Rhmol11G0166100</name>
</gene>
<dbReference type="EMBL" id="CM046398">
    <property type="protein sequence ID" value="KAI8531824.1"/>
    <property type="molecule type" value="Genomic_DNA"/>
</dbReference>
<protein>
    <submittedName>
        <fullName evidence="1">Uncharacterized protein</fullName>
    </submittedName>
</protein>
<evidence type="ECO:0000313" key="1">
    <source>
        <dbReference type="EMBL" id="KAI8531824.1"/>
    </source>
</evidence>
<organism evidence="1 2">
    <name type="scientific">Rhododendron molle</name>
    <name type="common">Chinese azalea</name>
    <name type="synonym">Azalea mollis</name>
    <dbReference type="NCBI Taxonomy" id="49168"/>
    <lineage>
        <taxon>Eukaryota</taxon>
        <taxon>Viridiplantae</taxon>
        <taxon>Streptophyta</taxon>
        <taxon>Embryophyta</taxon>
        <taxon>Tracheophyta</taxon>
        <taxon>Spermatophyta</taxon>
        <taxon>Magnoliopsida</taxon>
        <taxon>eudicotyledons</taxon>
        <taxon>Gunneridae</taxon>
        <taxon>Pentapetalae</taxon>
        <taxon>asterids</taxon>
        <taxon>Ericales</taxon>
        <taxon>Ericaceae</taxon>
        <taxon>Ericoideae</taxon>
        <taxon>Rhodoreae</taxon>
        <taxon>Rhododendron</taxon>
    </lineage>
</organism>
<dbReference type="Proteomes" id="UP001062846">
    <property type="component" value="Chromosome 11"/>
</dbReference>
<reference evidence="1" key="1">
    <citation type="submission" date="2022-02" db="EMBL/GenBank/DDBJ databases">
        <title>Plant Genome Project.</title>
        <authorList>
            <person name="Zhang R.-G."/>
        </authorList>
    </citation>
    <scope>NUCLEOTIDE SEQUENCE</scope>
    <source>
        <strain evidence="1">AT1</strain>
    </source>
</reference>
<proteinExistence type="predicted"/>
<accession>A0ACC0LT78</accession>
<comment type="caution">
    <text evidence="1">The sequence shown here is derived from an EMBL/GenBank/DDBJ whole genome shotgun (WGS) entry which is preliminary data.</text>
</comment>
<sequence length="97" mass="11356">MQGGVLDLCVADHIWVAPWNYLCYLYPHQANNPLFLRRRRWGYYLMPGPAVADWVSSEIISYTTFILFLEKFVFSFSGLRLRLVVCLYVLRVCGAKF</sequence>
<evidence type="ECO:0000313" key="2">
    <source>
        <dbReference type="Proteomes" id="UP001062846"/>
    </source>
</evidence>